<dbReference type="InterPro" id="IPR035895">
    <property type="entry name" value="HPr-like_sf"/>
</dbReference>
<organism evidence="1 2">
    <name type="scientific">Robertmurraya beringensis</name>
    <dbReference type="NCBI Taxonomy" id="641660"/>
    <lineage>
        <taxon>Bacteria</taxon>
        <taxon>Bacillati</taxon>
        <taxon>Bacillota</taxon>
        <taxon>Bacilli</taxon>
        <taxon>Bacillales</taxon>
        <taxon>Bacillaceae</taxon>
        <taxon>Robertmurraya</taxon>
    </lineage>
</organism>
<comment type="caution">
    <text evidence="1">The sequence shown here is derived from an EMBL/GenBank/DDBJ whole genome shotgun (WGS) entry which is preliminary data.</text>
</comment>
<protein>
    <submittedName>
        <fullName evidence="1">Uncharacterized protein</fullName>
    </submittedName>
</protein>
<dbReference type="EMBL" id="JBHLUU010000022">
    <property type="protein sequence ID" value="MFC0475020.1"/>
    <property type="molecule type" value="Genomic_DNA"/>
</dbReference>
<sequence length="106" mass="12421">MNETSSVTIRYTHRIMMKEIMELYTLIKKFNGLVTFYHNHHSVSGLHITKLVTFFLTVKRGSKLLVIVDGKRNHLFLNKIKSIFENDHSLNHVSKSISFQHPLQLK</sequence>
<proteinExistence type="predicted"/>
<dbReference type="Proteomes" id="UP001589738">
    <property type="component" value="Unassembled WGS sequence"/>
</dbReference>
<dbReference type="RefSeq" id="WP_160548172.1">
    <property type="nucleotide sequence ID" value="NZ_JBHLUU010000022.1"/>
</dbReference>
<accession>A0ABV6KNZ2</accession>
<dbReference type="SUPFAM" id="SSF55594">
    <property type="entry name" value="HPr-like"/>
    <property type="match status" value="1"/>
</dbReference>
<evidence type="ECO:0000313" key="1">
    <source>
        <dbReference type="EMBL" id="MFC0475020.1"/>
    </source>
</evidence>
<keyword evidence="2" id="KW-1185">Reference proteome</keyword>
<name>A0ABV6KNZ2_9BACI</name>
<dbReference type="Gene3D" id="3.30.1340.10">
    <property type="entry name" value="HPr-like"/>
    <property type="match status" value="1"/>
</dbReference>
<reference evidence="1 2" key="1">
    <citation type="submission" date="2024-09" db="EMBL/GenBank/DDBJ databases">
        <authorList>
            <person name="Sun Q."/>
            <person name="Mori K."/>
        </authorList>
    </citation>
    <scope>NUCLEOTIDE SEQUENCE [LARGE SCALE GENOMIC DNA]</scope>
    <source>
        <strain evidence="1 2">CGMCC 1.9126</strain>
    </source>
</reference>
<evidence type="ECO:0000313" key="2">
    <source>
        <dbReference type="Proteomes" id="UP001589738"/>
    </source>
</evidence>
<gene>
    <name evidence="1" type="ORF">ACFFHF_07090</name>
</gene>